<evidence type="ECO:0000259" key="6">
    <source>
        <dbReference type="Pfam" id="PF00171"/>
    </source>
</evidence>
<dbReference type="Gene3D" id="3.40.605.10">
    <property type="entry name" value="Aldehyde Dehydrogenase, Chain A, domain 1"/>
    <property type="match status" value="1"/>
</dbReference>
<evidence type="ECO:0000256" key="4">
    <source>
        <dbReference type="RuleBase" id="RU003345"/>
    </source>
</evidence>
<dbReference type="EMBL" id="CP119877">
    <property type="protein sequence ID" value="WFD33437.1"/>
    <property type="molecule type" value="Genomic_DNA"/>
</dbReference>
<protein>
    <submittedName>
        <fullName evidence="7">Meiotic Sister-Chromatid recombination aldehyde dehydrogenase</fullName>
    </submittedName>
</protein>
<sequence length="602" mass="64764">MNAFVDSIAFPYALAGAIVVTTTLVCASVYATVSAREAPARLSLRQPEQAKPGWSGEFRTDSRLFVEGKVRCVDPATGYVIDELPVDVPTTIADKIAAAEGAQVAFAKSSWTTRRRLLRTMHRWLLDDMEGLARVACRDTGKTIVDAAFGELLTTAAKLQWTIANGERVLRAETRPGNILLAHKQCRVVHEPLGVVAACVSWNYPVHNMLGPVISALFAGNAVIVKCSEHVAWTSNHILARVRQCLAACDLSPELVQLVVCAPEHAEALTRDPRIAHITFIGSDVVGRRVAHAAADELTPTTLELGGKDPAVILPGTNIAFFTSMFLRACFQGMGQNCIGIERFIVSRGQQKALINAIQPRIEALQCGSFLDDTRFGRGGSGADVARVDCGAMITDARFDALEKLIADAVARGASLICGGRRLAHERWPKGCYFAPTILADVTADMPIAQEEVFGPIFLIMAYDTEAEAIAIANSTRFGLGASVFGPRRDRCRAVSRALKCGMVNINDFGVSYLNQALPFGGVKHSGYGRFAGPEGLLGMTRPKAVTEDRLFGVVQTSIPPAVDYPLDATRAWRFLAGLMRFAFGSGTERVTGITGLALASM</sequence>
<gene>
    <name evidence="7" type="primary">MSC7</name>
    <name evidence="7" type="ORF">MCUN1_000250</name>
</gene>
<evidence type="ECO:0000256" key="2">
    <source>
        <dbReference type="ARBA" id="ARBA00023002"/>
    </source>
</evidence>
<dbReference type="InterPro" id="IPR029510">
    <property type="entry name" value="Ald_DH_CS_GLU"/>
</dbReference>
<dbReference type="InterPro" id="IPR016163">
    <property type="entry name" value="Ald_DH_C"/>
</dbReference>
<dbReference type="AlphaFoldDB" id="A0AAF0EQY8"/>
<evidence type="ECO:0000313" key="8">
    <source>
        <dbReference type="Proteomes" id="UP001219933"/>
    </source>
</evidence>
<dbReference type="FunFam" id="3.40.309.10:FF:000024">
    <property type="entry name" value="Betaine aldehyde dehydrogenase"/>
    <property type="match status" value="1"/>
</dbReference>
<name>A0AAF0EQY8_9BASI</name>
<dbReference type="Pfam" id="PF00171">
    <property type="entry name" value="Aldedh"/>
    <property type="match status" value="1"/>
</dbReference>
<evidence type="ECO:0000256" key="5">
    <source>
        <dbReference type="SAM" id="Phobius"/>
    </source>
</evidence>
<dbReference type="PANTHER" id="PTHR11699">
    <property type="entry name" value="ALDEHYDE DEHYDROGENASE-RELATED"/>
    <property type="match status" value="1"/>
</dbReference>
<feature type="domain" description="Aldehyde dehydrogenase" evidence="6">
    <location>
        <begin position="69"/>
        <end position="546"/>
    </location>
</feature>
<reference evidence="7" key="1">
    <citation type="submission" date="2023-03" db="EMBL/GenBank/DDBJ databases">
        <title>Mating type loci evolution in Malassezia.</title>
        <authorList>
            <person name="Coelho M.A."/>
        </authorList>
    </citation>
    <scope>NUCLEOTIDE SEQUENCE</scope>
    <source>
        <strain evidence="7">CBS 11721</strain>
    </source>
</reference>
<accession>A0AAF0EQY8</accession>
<dbReference type="GO" id="GO:0016620">
    <property type="term" value="F:oxidoreductase activity, acting on the aldehyde or oxo group of donors, NAD or NADP as acceptor"/>
    <property type="evidence" value="ECO:0007669"/>
    <property type="project" value="InterPro"/>
</dbReference>
<feature type="active site" evidence="3">
    <location>
        <position position="304"/>
    </location>
</feature>
<dbReference type="InterPro" id="IPR015590">
    <property type="entry name" value="Aldehyde_DH_dom"/>
</dbReference>
<keyword evidence="5" id="KW-1133">Transmembrane helix</keyword>
<feature type="transmembrane region" description="Helical" evidence="5">
    <location>
        <begin position="12"/>
        <end position="33"/>
    </location>
</feature>
<keyword evidence="8" id="KW-1185">Reference proteome</keyword>
<evidence type="ECO:0000256" key="1">
    <source>
        <dbReference type="ARBA" id="ARBA00009986"/>
    </source>
</evidence>
<proteinExistence type="inferred from homology"/>
<dbReference type="PROSITE" id="PS00687">
    <property type="entry name" value="ALDEHYDE_DEHYDR_GLU"/>
    <property type="match status" value="1"/>
</dbReference>
<evidence type="ECO:0000313" key="7">
    <source>
        <dbReference type="EMBL" id="WFD33437.1"/>
    </source>
</evidence>
<dbReference type="Gene3D" id="3.40.309.10">
    <property type="entry name" value="Aldehyde Dehydrogenase, Chain A, domain 2"/>
    <property type="match status" value="1"/>
</dbReference>
<keyword evidence="2 4" id="KW-0560">Oxidoreductase</keyword>
<dbReference type="Proteomes" id="UP001219933">
    <property type="component" value="Chromosome 1"/>
</dbReference>
<comment type="similarity">
    <text evidence="1 4">Belongs to the aldehyde dehydrogenase family.</text>
</comment>
<organism evidence="7 8">
    <name type="scientific">Malassezia cuniculi</name>
    <dbReference type="NCBI Taxonomy" id="948313"/>
    <lineage>
        <taxon>Eukaryota</taxon>
        <taxon>Fungi</taxon>
        <taxon>Dikarya</taxon>
        <taxon>Basidiomycota</taxon>
        <taxon>Ustilaginomycotina</taxon>
        <taxon>Malasseziomycetes</taxon>
        <taxon>Malasseziales</taxon>
        <taxon>Malasseziaceae</taxon>
        <taxon>Malassezia</taxon>
    </lineage>
</organism>
<evidence type="ECO:0000256" key="3">
    <source>
        <dbReference type="PROSITE-ProRule" id="PRU10007"/>
    </source>
</evidence>
<keyword evidence="5" id="KW-0812">Transmembrane</keyword>
<keyword evidence="5" id="KW-0472">Membrane</keyword>
<dbReference type="InterPro" id="IPR016161">
    <property type="entry name" value="Ald_DH/histidinol_DH"/>
</dbReference>
<dbReference type="InterPro" id="IPR016162">
    <property type="entry name" value="Ald_DH_N"/>
</dbReference>
<dbReference type="SUPFAM" id="SSF53720">
    <property type="entry name" value="ALDH-like"/>
    <property type="match status" value="1"/>
</dbReference>